<keyword evidence="2" id="KW-1185">Reference proteome</keyword>
<dbReference type="Proteomes" id="UP000265520">
    <property type="component" value="Unassembled WGS sequence"/>
</dbReference>
<protein>
    <submittedName>
        <fullName evidence="1">Uncharacterized protein</fullName>
    </submittedName>
</protein>
<evidence type="ECO:0000313" key="2">
    <source>
        <dbReference type="Proteomes" id="UP000265520"/>
    </source>
</evidence>
<comment type="caution">
    <text evidence="1">The sequence shown here is derived from an EMBL/GenBank/DDBJ whole genome shotgun (WGS) entry which is preliminary data.</text>
</comment>
<dbReference type="EMBL" id="LXQA010479846">
    <property type="protein sequence ID" value="MCI54467.1"/>
    <property type="molecule type" value="Genomic_DNA"/>
</dbReference>
<reference evidence="1 2" key="1">
    <citation type="journal article" date="2018" name="Front. Plant Sci.">
        <title>Red Clover (Trifolium pratense) and Zigzag Clover (T. medium) - A Picture of Genomic Similarities and Differences.</title>
        <authorList>
            <person name="Dluhosova J."/>
            <person name="Istvanek J."/>
            <person name="Nedelnik J."/>
            <person name="Repkova J."/>
        </authorList>
    </citation>
    <scope>NUCLEOTIDE SEQUENCE [LARGE SCALE GENOMIC DNA]</scope>
    <source>
        <strain evidence="2">cv. 10/8</strain>
        <tissue evidence="1">Leaf</tissue>
    </source>
</reference>
<organism evidence="1 2">
    <name type="scientific">Trifolium medium</name>
    <dbReference type="NCBI Taxonomy" id="97028"/>
    <lineage>
        <taxon>Eukaryota</taxon>
        <taxon>Viridiplantae</taxon>
        <taxon>Streptophyta</taxon>
        <taxon>Embryophyta</taxon>
        <taxon>Tracheophyta</taxon>
        <taxon>Spermatophyta</taxon>
        <taxon>Magnoliopsida</taxon>
        <taxon>eudicotyledons</taxon>
        <taxon>Gunneridae</taxon>
        <taxon>Pentapetalae</taxon>
        <taxon>rosids</taxon>
        <taxon>fabids</taxon>
        <taxon>Fabales</taxon>
        <taxon>Fabaceae</taxon>
        <taxon>Papilionoideae</taxon>
        <taxon>50 kb inversion clade</taxon>
        <taxon>NPAAA clade</taxon>
        <taxon>Hologalegina</taxon>
        <taxon>IRL clade</taxon>
        <taxon>Trifolieae</taxon>
        <taxon>Trifolium</taxon>
    </lineage>
</organism>
<accession>A0A392T259</accession>
<sequence>WLVDGGADLGCGEMTELKESLLYSVFLEVESELEEIRYN</sequence>
<dbReference type="AlphaFoldDB" id="A0A392T259"/>
<name>A0A392T259_9FABA</name>
<feature type="non-terminal residue" evidence="1">
    <location>
        <position position="1"/>
    </location>
</feature>
<evidence type="ECO:0000313" key="1">
    <source>
        <dbReference type="EMBL" id="MCI54467.1"/>
    </source>
</evidence>
<proteinExistence type="predicted"/>